<feature type="region of interest" description="Disordered" evidence="1">
    <location>
        <begin position="244"/>
        <end position="268"/>
    </location>
</feature>
<dbReference type="RefSeq" id="WP_212538792.1">
    <property type="nucleotide sequence ID" value="NZ_JAGTUU010000013.1"/>
</dbReference>
<reference evidence="2" key="1">
    <citation type="submission" date="2021-04" db="EMBL/GenBank/DDBJ databases">
        <authorList>
            <person name="Yoon J."/>
        </authorList>
    </citation>
    <scope>NUCLEOTIDE SEQUENCE</scope>
    <source>
        <strain evidence="2">KMU-90</strain>
    </source>
</reference>
<evidence type="ECO:0000313" key="2">
    <source>
        <dbReference type="EMBL" id="MBS0126833.1"/>
    </source>
</evidence>
<comment type="caution">
    <text evidence="2">The sequence shown here is derived from an EMBL/GenBank/DDBJ whole genome shotgun (WGS) entry which is preliminary data.</text>
</comment>
<dbReference type="Proteomes" id="UP000681356">
    <property type="component" value="Unassembled WGS sequence"/>
</dbReference>
<gene>
    <name evidence="2" type="ORF">KB874_22385</name>
</gene>
<dbReference type="Pfam" id="PF07277">
    <property type="entry name" value="SapC"/>
    <property type="match status" value="1"/>
</dbReference>
<accession>A0A8J7WK70</accession>
<dbReference type="InterPro" id="IPR010836">
    <property type="entry name" value="SapC"/>
</dbReference>
<keyword evidence="3" id="KW-1185">Reference proteome</keyword>
<organism evidence="2 3">
    <name type="scientific">Thetidibacter halocola</name>
    <dbReference type="NCBI Taxonomy" id="2827239"/>
    <lineage>
        <taxon>Bacteria</taxon>
        <taxon>Pseudomonadati</taxon>
        <taxon>Pseudomonadota</taxon>
        <taxon>Alphaproteobacteria</taxon>
        <taxon>Rhodobacterales</taxon>
        <taxon>Roseobacteraceae</taxon>
        <taxon>Thetidibacter</taxon>
    </lineage>
</organism>
<evidence type="ECO:0000256" key="1">
    <source>
        <dbReference type="SAM" id="MobiDB-lite"/>
    </source>
</evidence>
<dbReference type="AlphaFoldDB" id="A0A8J7WK70"/>
<dbReference type="EMBL" id="JAGTUU010000013">
    <property type="protein sequence ID" value="MBS0126833.1"/>
    <property type="molecule type" value="Genomic_DNA"/>
</dbReference>
<name>A0A8J7WK70_9RHOB</name>
<sequence length="268" mass="30109">MTTQMLIYERAAPITVAAHKDTYVKTGADFGFASKINAVPLMATEFISAAKEFAVVFAGTEDKVMPTAVLGVRNEENLFVNEDGSWDARYRPAFLRQYPFVFAGREGSDQLTLCIDEQFKGVNKDGRGERLFDADGNRTAYLNLMLDFAQKYQGHFRRTEIFCQRLKEHGLLEPMQAKFTLPDGQSVQLAGFWAVNREKVKQLDGDTLKALAQTDELELIYVHLQSMQNLDRLIERLGGVAAETDEKAKPARKNAAKARKEETEIDAS</sequence>
<evidence type="ECO:0000313" key="3">
    <source>
        <dbReference type="Proteomes" id="UP000681356"/>
    </source>
</evidence>
<protein>
    <submittedName>
        <fullName evidence="2">SapC family protein</fullName>
    </submittedName>
</protein>
<proteinExistence type="predicted"/>